<name>A0A9N9EHF4_9GLOM</name>
<gene>
    <name evidence="1" type="ORF">FCALED_LOCUS12214</name>
</gene>
<dbReference type="Proteomes" id="UP000789570">
    <property type="component" value="Unassembled WGS sequence"/>
</dbReference>
<organism evidence="1 2">
    <name type="scientific">Funneliformis caledonium</name>
    <dbReference type="NCBI Taxonomy" id="1117310"/>
    <lineage>
        <taxon>Eukaryota</taxon>
        <taxon>Fungi</taxon>
        <taxon>Fungi incertae sedis</taxon>
        <taxon>Mucoromycota</taxon>
        <taxon>Glomeromycotina</taxon>
        <taxon>Glomeromycetes</taxon>
        <taxon>Glomerales</taxon>
        <taxon>Glomeraceae</taxon>
        <taxon>Funneliformis</taxon>
    </lineage>
</organism>
<keyword evidence="2" id="KW-1185">Reference proteome</keyword>
<reference evidence="1" key="1">
    <citation type="submission" date="2021-06" db="EMBL/GenBank/DDBJ databases">
        <authorList>
            <person name="Kallberg Y."/>
            <person name="Tangrot J."/>
            <person name="Rosling A."/>
        </authorList>
    </citation>
    <scope>NUCLEOTIDE SEQUENCE</scope>
    <source>
        <strain evidence="1">UK204</strain>
    </source>
</reference>
<accession>A0A9N9EHF4</accession>
<dbReference type="EMBL" id="CAJVPQ010005765">
    <property type="protein sequence ID" value="CAG8675164.1"/>
    <property type="molecule type" value="Genomic_DNA"/>
</dbReference>
<proteinExistence type="predicted"/>
<dbReference type="AlphaFoldDB" id="A0A9N9EHF4"/>
<dbReference type="OrthoDB" id="2386348at2759"/>
<sequence length="115" mass="13241">MNNIICEVMLSICNKDKLNIHKASQFNIIKTINVLKEHAQQTNDKPVQIIQSTITDTSQEVYPYFSSHNAFRQSIRRIRNMNLPAVSESLRDLVIHKNLKKTLDSSDFLVKDSIV</sequence>
<comment type="caution">
    <text evidence="1">The sequence shown here is derived from an EMBL/GenBank/DDBJ whole genome shotgun (WGS) entry which is preliminary data.</text>
</comment>
<feature type="non-terminal residue" evidence="1">
    <location>
        <position position="115"/>
    </location>
</feature>
<protein>
    <submittedName>
        <fullName evidence="1">16913_t:CDS:1</fullName>
    </submittedName>
</protein>
<evidence type="ECO:0000313" key="1">
    <source>
        <dbReference type="EMBL" id="CAG8675164.1"/>
    </source>
</evidence>
<evidence type="ECO:0000313" key="2">
    <source>
        <dbReference type="Proteomes" id="UP000789570"/>
    </source>
</evidence>